<evidence type="ECO:0000313" key="1">
    <source>
        <dbReference type="EMBL" id="CCD52349.1"/>
    </source>
</evidence>
<gene>
    <name evidence="1" type="ORF">BofuT4_uP078640.1</name>
</gene>
<reference evidence="2" key="1">
    <citation type="journal article" date="2011" name="PLoS Genet.">
        <title>Genomic analysis of the necrotrophic fungal pathogens Sclerotinia sclerotiorum and Botrytis cinerea.</title>
        <authorList>
            <person name="Amselem J."/>
            <person name="Cuomo C.A."/>
            <person name="van Kan J.A."/>
            <person name="Viaud M."/>
            <person name="Benito E.P."/>
            <person name="Couloux A."/>
            <person name="Coutinho P.M."/>
            <person name="de Vries R.P."/>
            <person name="Dyer P.S."/>
            <person name="Fillinger S."/>
            <person name="Fournier E."/>
            <person name="Gout L."/>
            <person name="Hahn M."/>
            <person name="Kohn L."/>
            <person name="Lapalu N."/>
            <person name="Plummer K.M."/>
            <person name="Pradier J.M."/>
            <person name="Quevillon E."/>
            <person name="Sharon A."/>
            <person name="Simon A."/>
            <person name="ten Have A."/>
            <person name="Tudzynski B."/>
            <person name="Tudzynski P."/>
            <person name="Wincker P."/>
            <person name="Andrew M."/>
            <person name="Anthouard V."/>
            <person name="Beever R.E."/>
            <person name="Beffa R."/>
            <person name="Benoit I."/>
            <person name="Bouzid O."/>
            <person name="Brault B."/>
            <person name="Chen Z."/>
            <person name="Choquer M."/>
            <person name="Collemare J."/>
            <person name="Cotton P."/>
            <person name="Danchin E.G."/>
            <person name="Da Silva C."/>
            <person name="Gautier A."/>
            <person name="Giraud C."/>
            <person name="Giraud T."/>
            <person name="Gonzalez C."/>
            <person name="Grossetete S."/>
            <person name="Guldener U."/>
            <person name="Henrissat B."/>
            <person name="Howlett B.J."/>
            <person name="Kodira C."/>
            <person name="Kretschmer M."/>
            <person name="Lappartient A."/>
            <person name="Leroch M."/>
            <person name="Levis C."/>
            <person name="Mauceli E."/>
            <person name="Neuveglise C."/>
            <person name="Oeser B."/>
            <person name="Pearson M."/>
            <person name="Poulain J."/>
            <person name="Poussereau N."/>
            <person name="Quesneville H."/>
            <person name="Rascle C."/>
            <person name="Schumacher J."/>
            <person name="Segurens B."/>
            <person name="Sexton A."/>
            <person name="Silva E."/>
            <person name="Sirven C."/>
            <person name="Soanes D.M."/>
            <person name="Talbot N.J."/>
            <person name="Templeton M."/>
            <person name="Yandava C."/>
            <person name="Yarden O."/>
            <person name="Zeng Q."/>
            <person name="Rollins J.A."/>
            <person name="Lebrun M.H."/>
            <person name="Dickman M."/>
        </authorList>
    </citation>
    <scope>NUCLEOTIDE SEQUENCE [LARGE SCALE GENOMIC DNA]</scope>
    <source>
        <strain evidence="2">T4</strain>
    </source>
</reference>
<name>G2YL51_BOTF4</name>
<sequence length="49" mass="5661">MSKTEFKMDGMGKILSYDDSPLKLQYTVTHNVMYLDGNSHPTFQNYVNT</sequence>
<dbReference type="InParanoid" id="G2YL51"/>
<dbReference type="AlphaFoldDB" id="G2YL51"/>
<organism evidence="1 2">
    <name type="scientific">Botryotinia fuckeliana (strain T4)</name>
    <name type="common">Noble rot fungus</name>
    <name type="synonym">Botrytis cinerea</name>
    <dbReference type="NCBI Taxonomy" id="999810"/>
    <lineage>
        <taxon>Eukaryota</taxon>
        <taxon>Fungi</taxon>
        <taxon>Dikarya</taxon>
        <taxon>Ascomycota</taxon>
        <taxon>Pezizomycotina</taxon>
        <taxon>Leotiomycetes</taxon>
        <taxon>Helotiales</taxon>
        <taxon>Sclerotiniaceae</taxon>
        <taxon>Botrytis</taxon>
    </lineage>
</organism>
<dbReference type="EMBL" id="FQ790342">
    <property type="protein sequence ID" value="CCD52349.1"/>
    <property type="molecule type" value="Genomic_DNA"/>
</dbReference>
<evidence type="ECO:0000313" key="2">
    <source>
        <dbReference type="Proteomes" id="UP000008177"/>
    </source>
</evidence>
<proteinExistence type="predicted"/>
<accession>G2YL51</accession>
<protein>
    <submittedName>
        <fullName evidence="1">Uncharacterized protein</fullName>
    </submittedName>
</protein>
<dbReference type="Proteomes" id="UP000008177">
    <property type="component" value="Unplaced contigs"/>
</dbReference>
<dbReference type="HOGENOM" id="CLU_3142902_0_0_1"/>